<dbReference type="Proteomes" id="UP000199647">
    <property type="component" value="Unassembled WGS sequence"/>
</dbReference>
<dbReference type="GO" id="GO:0016491">
    <property type="term" value="F:oxidoreductase activity"/>
    <property type="evidence" value="ECO:0007669"/>
    <property type="project" value="UniProtKB-KW"/>
</dbReference>
<dbReference type="GO" id="GO:0016054">
    <property type="term" value="P:organic acid catabolic process"/>
    <property type="evidence" value="ECO:0007669"/>
    <property type="project" value="UniProtKB-ARBA"/>
</dbReference>
<gene>
    <name evidence="6" type="ORF">SAMN05216548_11842</name>
</gene>
<feature type="domain" description="3-hydroxyisobutyrate dehydrogenase-like NAD-binding" evidence="5">
    <location>
        <begin position="165"/>
        <end position="281"/>
    </location>
</feature>
<dbReference type="RefSeq" id="WP_092499286.1">
    <property type="nucleotide sequence ID" value="NZ_FOFG01000018.1"/>
</dbReference>
<sequence>MKVAFIGLGSMGMPMAANLARAGHDLTVWNRSRKTPEGFEGKEPPVAGSIAEAVRDAEAVVTMLANDQAVTEVVHGGLLDNLRQGAVHLSMSTLSVAAARTLAEEHAKKGRDYVAAPVFGRPEMAAAAKLWIVLAGPARGVATIRPLLDALGRGVSEFGEEPWKANLVKLGNNFMLTAMIETLGETFALMRKAGIPPKDFLAAINNLFQSPVYQNYGTMIADGQHEAGFKMSLGLKDVRLALAAADELHVPMPFASVARDNMVEAVATGGADKDWSYLARVVQDRAGLD</sequence>
<dbReference type="Pfam" id="PF03446">
    <property type="entry name" value="NAD_binding_2"/>
    <property type="match status" value="1"/>
</dbReference>
<keyword evidence="1" id="KW-0560">Oxidoreductase</keyword>
<dbReference type="Gene3D" id="3.40.50.720">
    <property type="entry name" value="NAD(P)-binding Rossmann-like Domain"/>
    <property type="match status" value="1"/>
</dbReference>
<evidence type="ECO:0000256" key="1">
    <source>
        <dbReference type="ARBA" id="ARBA00023002"/>
    </source>
</evidence>
<protein>
    <submittedName>
        <fullName evidence="6">3-hydroxyisobutyrate dehydrogenase</fullName>
    </submittedName>
</protein>
<evidence type="ECO:0000256" key="2">
    <source>
        <dbReference type="ARBA" id="ARBA00023027"/>
    </source>
</evidence>
<dbReference type="InterPro" id="IPR008927">
    <property type="entry name" value="6-PGluconate_DH-like_C_sf"/>
</dbReference>
<keyword evidence="7" id="KW-1185">Reference proteome</keyword>
<dbReference type="InterPro" id="IPR006115">
    <property type="entry name" value="6PGDH_NADP-bd"/>
</dbReference>
<dbReference type="PANTHER" id="PTHR43580:SF2">
    <property type="entry name" value="CYTOKINE-LIKE NUCLEAR FACTOR N-PAC"/>
    <property type="match status" value="1"/>
</dbReference>
<keyword evidence="2" id="KW-0520">NAD</keyword>
<dbReference type="InterPro" id="IPR013328">
    <property type="entry name" value="6PGD_dom2"/>
</dbReference>
<feature type="active site" evidence="3">
    <location>
        <position position="169"/>
    </location>
</feature>
<evidence type="ECO:0000256" key="3">
    <source>
        <dbReference type="PIRSR" id="PIRSR000103-1"/>
    </source>
</evidence>
<dbReference type="Gene3D" id="1.10.1040.10">
    <property type="entry name" value="N-(1-d-carboxylethyl)-l-norvaline Dehydrogenase, domain 2"/>
    <property type="match status" value="1"/>
</dbReference>
<dbReference type="InterPro" id="IPR015815">
    <property type="entry name" value="HIBADH-related"/>
</dbReference>
<name>A0A1H9P4U9_9HYPH</name>
<dbReference type="STRING" id="1855383.SAMN05216548_11842"/>
<dbReference type="OrthoDB" id="9786703at2"/>
<dbReference type="InterPro" id="IPR051265">
    <property type="entry name" value="HIBADH-related_NP60_sf"/>
</dbReference>
<dbReference type="PANTHER" id="PTHR43580">
    <property type="entry name" value="OXIDOREDUCTASE GLYR1-RELATED"/>
    <property type="match status" value="1"/>
</dbReference>
<dbReference type="SUPFAM" id="SSF51735">
    <property type="entry name" value="NAD(P)-binding Rossmann-fold domains"/>
    <property type="match status" value="1"/>
</dbReference>
<dbReference type="PIRSF" id="PIRSF000103">
    <property type="entry name" value="HIBADH"/>
    <property type="match status" value="1"/>
</dbReference>
<dbReference type="Pfam" id="PF14833">
    <property type="entry name" value="NAD_binding_11"/>
    <property type="match status" value="1"/>
</dbReference>
<evidence type="ECO:0000313" key="7">
    <source>
        <dbReference type="Proteomes" id="UP000199647"/>
    </source>
</evidence>
<organism evidence="6 7">
    <name type="scientific">Faunimonas pinastri</name>
    <dbReference type="NCBI Taxonomy" id="1855383"/>
    <lineage>
        <taxon>Bacteria</taxon>
        <taxon>Pseudomonadati</taxon>
        <taxon>Pseudomonadota</taxon>
        <taxon>Alphaproteobacteria</taxon>
        <taxon>Hyphomicrobiales</taxon>
        <taxon>Afifellaceae</taxon>
        <taxon>Faunimonas</taxon>
    </lineage>
</organism>
<dbReference type="InterPro" id="IPR029154">
    <property type="entry name" value="HIBADH-like_NADP-bd"/>
</dbReference>
<dbReference type="GO" id="GO:0051287">
    <property type="term" value="F:NAD binding"/>
    <property type="evidence" value="ECO:0007669"/>
    <property type="project" value="InterPro"/>
</dbReference>
<evidence type="ECO:0000259" key="4">
    <source>
        <dbReference type="Pfam" id="PF03446"/>
    </source>
</evidence>
<dbReference type="InterPro" id="IPR002204">
    <property type="entry name" value="3-OH-isobutyrate_DH-rel_CS"/>
</dbReference>
<feature type="domain" description="6-phosphogluconate dehydrogenase NADP-binding" evidence="4">
    <location>
        <begin position="2"/>
        <end position="156"/>
    </location>
</feature>
<proteinExistence type="predicted"/>
<dbReference type="SUPFAM" id="SSF48179">
    <property type="entry name" value="6-phosphogluconate dehydrogenase C-terminal domain-like"/>
    <property type="match status" value="1"/>
</dbReference>
<evidence type="ECO:0000313" key="6">
    <source>
        <dbReference type="EMBL" id="SER42603.1"/>
    </source>
</evidence>
<dbReference type="GO" id="GO:0050661">
    <property type="term" value="F:NADP binding"/>
    <property type="evidence" value="ECO:0007669"/>
    <property type="project" value="InterPro"/>
</dbReference>
<evidence type="ECO:0000259" key="5">
    <source>
        <dbReference type="Pfam" id="PF14833"/>
    </source>
</evidence>
<dbReference type="EMBL" id="FOFG01000018">
    <property type="protein sequence ID" value="SER42603.1"/>
    <property type="molecule type" value="Genomic_DNA"/>
</dbReference>
<reference evidence="6 7" key="1">
    <citation type="submission" date="2016-10" db="EMBL/GenBank/DDBJ databases">
        <authorList>
            <person name="de Groot N.N."/>
        </authorList>
    </citation>
    <scope>NUCLEOTIDE SEQUENCE [LARGE SCALE GENOMIC DNA]</scope>
    <source>
        <strain evidence="6 7">A52C2</strain>
    </source>
</reference>
<dbReference type="AlphaFoldDB" id="A0A1H9P4U9"/>
<accession>A0A1H9P4U9</accession>
<dbReference type="InterPro" id="IPR036291">
    <property type="entry name" value="NAD(P)-bd_dom_sf"/>
</dbReference>
<dbReference type="PROSITE" id="PS00895">
    <property type="entry name" value="3_HYDROXYISOBUT_DH"/>
    <property type="match status" value="1"/>
</dbReference>